<evidence type="ECO:0000256" key="1">
    <source>
        <dbReference type="ARBA" id="ARBA00004613"/>
    </source>
</evidence>
<name>A0AAN8IB87_TRICO</name>
<feature type="chain" id="PRO_5043012196" evidence="5">
    <location>
        <begin position="18"/>
        <end position="140"/>
    </location>
</feature>
<sequence length="140" mass="15787">MHPTFILILTLLPLCDSLLGLGQLQSIAVEGKLNCYGHPIKDVKVMLYDKELISDKKLDEKRTNGRGRFRVSGSKREFTNIDPKIDIYHKCGYQGPCYKKITLDVPTKYISKGDKPVQTFKVENLNLASKIEGETIACID</sequence>
<dbReference type="Proteomes" id="UP001331761">
    <property type="component" value="Unassembled WGS sequence"/>
</dbReference>
<evidence type="ECO:0000313" key="6">
    <source>
        <dbReference type="EMBL" id="KAK5967739.1"/>
    </source>
</evidence>
<organism evidence="6 7">
    <name type="scientific">Trichostrongylus colubriformis</name>
    <name type="common">Black scour worm</name>
    <dbReference type="NCBI Taxonomy" id="6319"/>
    <lineage>
        <taxon>Eukaryota</taxon>
        <taxon>Metazoa</taxon>
        <taxon>Ecdysozoa</taxon>
        <taxon>Nematoda</taxon>
        <taxon>Chromadorea</taxon>
        <taxon>Rhabditida</taxon>
        <taxon>Rhabditina</taxon>
        <taxon>Rhabditomorpha</taxon>
        <taxon>Strongyloidea</taxon>
        <taxon>Trichostrongylidae</taxon>
        <taxon>Trichostrongylus</taxon>
    </lineage>
</organism>
<dbReference type="InterPro" id="IPR038479">
    <property type="entry name" value="Transthyretin-like_sf"/>
</dbReference>
<comment type="caution">
    <text evidence="6">The sequence shown here is derived from an EMBL/GenBank/DDBJ whole genome shotgun (WGS) entry which is preliminary data.</text>
</comment>
<dbReference type="PANTHER" id="PTHR21700:SF24">
    <property type="entry name" value="TRANSTHYRETIN-LIKE FAMILY PROTEIN"/>
    <property type="match status" value="1"/>
</dbReference>
<dbReference type="Gene3D" id="2.60.40.3330">
    <property type="match status" value="1"/>
</dbReference>
<keyword evidence="3" id="KW-0964">Secreted</keyword>
<reference evidence="6 7" key="1">
    <citation type="submission" date="2019-10" db="EMBL/GenBank/DDBJ databases">
        <title>Assembly and Annotation for the nematode Trichostrongylus colubriformis.</title>
        <authorList>
            <person name="Martin J."/>
        </authorList>
    </citation>
    <scope>NUCLEOTIDE SEQUENCE [LARGE SCALE GENOMIC DNA]</scope>
    <source>
        <strain evidence="6">G859</strain>
        <tissue evidence="6">Whole worm</tissue>
    </source>
</reference>
<evidence type="ECO:0000256" key="3">
    <source>
        <dbReference type="ARBA" id="ARBA00022525"/>
    </source>
</evidence>
<accession>A0AAN8IB87</accession>
<comment type="subcellular location">
    <subcellularLocation>
        <location evidence="1">Secreted</location>
    </subcellularLocation>
</comment>
<comment type="similarity">
    <text evidence="2">Belongs to the nematode transthyretin-like family.</text>
</comment>
<evidence type="ECO:0000256" key="5">
    <source>
        <dbReference type="SAM" id="SignalP"/>
    </source>
</evidence>
<dbReference type="Pfam" id="PF01060">
    <property type="entry name" value="TTR-52"/>
    <property type="match status" value="1"/>
</dbReference>
<protein>
    <submittedName>
        <fullName evidence="6">Transthyretin family and Immunoglobulin fold domain-containing protein</fullName>
    </submittedName>
</protein>
<dbReference type="AlphaFoldDB" id="A0AAN8IB87"/>
<dbReference type="PANTHER" id="PTHR21700">
    <property type="entry name" value="TRANSTHYRETIN-LIKE FAMILY PROTEIN-RELATED"/>
    <property type="match status" value="1"/>
</dbReference>
<dbReference type="GO" id="GO:0009986">
    <property type="term" value="C:cell surface"/>
    <property type="evidence" value="ECO:0007669"/>
    <property type="project" value="InterPro"/>
</dbReference>
<evidence type="ECO:0000313" key="7">
    <source>
        <dbReference type="Proteomes" id="UP001331761"/>
    </source>
</evidence>
<keyword evidence="7" id="KW-1185">Reference proteome</keyword>
<evidence type="ECO:0000256" key="2">
    <source>
        <dbReference type="ARBA" id="ARBA00010112"/>
    </source>
</evidence>
<feature type="signal peptide" evidence="5">
    <location>
        <begin position="1"/>
        <end position="17"/>
    </location>
</feature>
<gene>
    <name evidence="6" type="ORF">GCK32_007882</name>
</gene>
<proteinExistence type="inferred from homology"/>
<dbReference type="GO" id="GO:0005576">
    <property type="term" value="C:extracellular region"/>
    <property type="evidence" value="ECO:0007669"/>
    <property type="project" value="UniProtKB-SubCell"/>
</dbReference>
<dbReference type="EMBL" id="WIXE01022174">
    <property type="protein sequence ID" value="KAK5967739.1"/>
    <property type="molecule type" value="Genomic_DNA"/>
</dbReference>
<dbReference type="InterPro" id="IPR001534">
    <property type="entry name" value="Transthyretin-like"/>
</dbReference>
<evidence type="ECO:0000256" key="4">
    <source>
        <dbReference type="ARBA" id="ARBA00022729"/>
    </source>
</evidence>
<keyword evidence="4 5" id="KW-0732">Signal</keyword>